<dbReference type="EMBL" id="PDWW01000030">
    <property type="protein sequence ID" value="KAF1723250.1"/>
    <property type="molecule type" value="Genomic_DNA"/>
</dbReference>
<gene>
    <name evidence="4" type="ORF">CSC78_16510</name>
</gene>
<evidence type="ECO:0000256" key="1">
    <source>
        <dbReference type="ARBA" id="ARBA00010990"/>
    </source>
</evidence>
<organism evidence="4 5">
    <name type="scientific">Pseudoxanthomonas japonensis</name>
    <dbReference type="NCBI Taxonomy" id="69284"/>
    <lineage>
        <taxon>Bacteria</taxon>
        <taxon>Pseudomonadati</taxon>
        <taxon>Pseudomonadota</taxon>
        <taxon>Gammaproteobacteria</taxon>
        <taxon>Lysobacterales</taxon>
        <taxon>Lysobacteraceae</taxon>
        <taxon>Pseudoxanthomonas</taxon>
    </lineage>
</organism>
<dbReference type="PANTHER" id="PTHR12215:SF10">
    <property type="entry name" value="L-AMINOADIPATE-SEMIALDEHYDE DEHYDROGENASE-PHOSPHOPANTETHEINYL TRANSFERASE"/>
    <property type="match status" value="1"/>
</dbReference>
<dbReference type="InterPro" id="IPR008278">
    <property type="entry name" value="4-PPantetheinyl_Trfase_dom"/>
</dbReference>
<keyword evidence="5" id="KW-1185">Reference proteome</keyword>
<dbReference type="PANTHER" id="PTHR12215">
    <property type="entry name" value="PHOSPHOPANTETHEINE TRANSFERASE"/>
    <property type="match status" value="1"/>
</dbReference>
<dbReference type="Pfam" id="PF01648">
    <property type="entry name" value="ACPS"/>
    <property type="match status" value="1"/>
</dbReference>
<name>A0ABQ6ZDE0_9GAMM</name>
<comment type="caution">
    <text evidence="4">The sequence shown here is derived from an EMBL/GenBank/DDBJ whole genome shotgun (WGS) entry which is preliminary data.</text>
</comment>
<evidence type="ECO:0000313" key="5">
    <source>
        <dbReference type="Proteomes" id="UP000781710"/>
    </source>
</evidence>
<evidence type="ECO:0000313" key="4">
    <source>
        <dbReference type="EMBL" id="KAF1723250.1"/>
    </source>
</evidence>
<dbReference type="Proteomes" id="UP000781710">
    <property type="component" value="Unassembled WGS sequence"/>
</dbReference>
<dbReference type="Gene3D" id="3.90.470.20">
    <property type="entry name" value="4'-phosphopantetheinyl transferase domain"/>
    <property type="match status" value="1"/>
</dbReference>
<keyword evidence="2 4" id="KW-0808">Transferase</keyword>
<sequence>MRADNVSWRNAPADWRLDGIALWLLPHAPRQRGEPAARERLAQVLDVAPHALPITRDPQGRPHFIAPLHHLETGWSHSGEALLLALGEDVELGVDIERLRPRPRAMELARRFYHPDETAWLQSLDDDARVLAFVRLWCAKEAVLKAHGQGISFGLHRFHVRLDDDGARLADCDPALGRADDWRLHEWAAARDYRAALAWHPRGAAWRPAIMPR</sequence>
<proteinExistence type="inferred from homology"/>
<comment type="similarity">
    <text evidence="1">Belongs to the P-Pant transferase superfamily. Gsp/Sfp/HetI/AcpT family.</text>
</comment>
<dbReference type="RefSeq" id="WP_162338965.1">
    <property type="nucleotide sequence ID" value="NZ_JBHSRQ010000014.1"/>
</dbReference>
<dbReference type="InterPro" id="IPR037143">
    <property type="entry name" value="4-PPantetheinyl_Trfase_dom_sf"/>
</dbReference>
<reference evidence="4 5" key="1">
    <citation type="submission" date="2017-10" db="EMBL/GenBank/DDBJ databases">
        <title>Whole genome sequencing of members of genus Pseudoxanthomonas.</title>
        <authorList>
            <person name="Kumar S."/>
            <person name="Bansal K."/>
            <person name="Kaur A."/>
            <person name="Patil P."/>
            <person name="Sharma S."/>
            <person name="Patil P.B."/>
        </authorList>
    </citation>
    <scope>NUCLEOTIDE SEQUENCE [LARGE SCALE GENOMIC DNA]</scope>
    <source>
        <strain evidence="4 5">DSM 17109</strain>
    </source>
</reference>
<accession>A0ABQ6ZDE0</accession>
<dbReference type="InterPro" id="IPR050559">
    <property type="entry name" value="P-Pant_transferase_sf"/>
</dbReference>
<evidence type="ECO:0000256" key="2">
    <source>
        <dbReference type="ARBA" id="ARBA00022679"/>
    </source>
</evidence>
<dbReference type="GO" id="GO:0016740">
    <property type="term" value="F:transferase activity"/>
    <property type="evidence" value="ECO:0007669"/>
    <property type="project" value="UniProtKB-KW"/>
</dbReference>
<protein>
    <submittedName>
        <fullName evidence="4">4-phosphopantetheinyl transferase</fullName>
    </submittedName>
</protein>
<feature type="domain" description="4'-phosphopantetheinyl transferase" evidence="3">
    <location>
        <begin position="92"/>
        <end position="198"/>
    </location>
</feature>
<dbReference type="SUPFAM" id="SSF56214">
    <property type="entry name" value="4'-phosphopantetheinyl transferase"/>
    <property type="match status" value="2"/>
</dbReference>
<evidence type="ECO:0000259" key="3">
    <source>
        <dbReference type="Pfam" id="PF01648"/>
    </source>
</evidence>